<evidence type="ECO:0000256" key="2">
    <source>
        <dbReference type="ARBA" id="ARBA00004496"/>
    </source>
</evidence>
<feature type="domain" description="RecX third three-helical" evidence="7">
    <location>
        <begin position="212"/>
        <end position="258"/>
    </location>
</feature>
<dbReference type="NCBIfam" id="NF010733">
    <property type="entry name" value="PRK14135.1"/>
    <property type="match status" value="1"/>
</dbReference>
<dbReference type="EMBL" id="AYZO01000001">
    <property type="protein sequence ID" value="KRN14892.1"/>
    <property type="molecule type" value="Genomic_DNA"/>
</dbReference>
<dbReference type="Pfam" id="PF21981">
    <property type="entry name" value="RecX_HTH3"/>
    <property type="match status" value="1"/>
</dbReference>
<dbReference type="OrthoDB" id="5421057at2"/>
<dbReference type="Pfam" id="PF21982">
    <property type="entry name" value="RecX_HTH1"/>
    <property type="match status" value="1"/>
</dbReference>
<dbReference type="InterPro" id="IPR053925">
    <property type="entry name" value="RecX_HTH_3rd"/>
</dbReference>
<evidence type="ECO:0000256" key="3">
    <source>
        <dbReference type="ARBA" id="ARBA00009695"/>
    </source>
</evidence>
<protein>
    <recommendedName>
        <fullName evidence="4 6">Regulatory protein RecX</fullName>
    </recommendedName>
</protein>
<dbReference type="PANTHER" id="PTHR33602:SF1">
    <property type="entry name" value="REGULATORY PROTEIN RECX FAMILY PROTEIN"/>
    <property type="match status" value="1"/>
</dbReference>
<evidence type="ECO:0000313" key="10">
    <source>
        <dbReference type="EMBL" id="KRN14892.1"/>
    </source>
</evidence>
<evidence type="ECO:0000259" key="8">
    <source>
        <dbReference type="Pfam" id="PF21982"/>
    </source>
</evidence>
<accession>I7K1A8</accession>
<dbReference type="GO" id="GO:0006282">
    <property type="term" value="P:regulation of DNA repair"/>
    <property type="evidence" value="ECO:0007669"/>
    <property type="project" value="UniProtKB-UniRule"/>
</dbReference>
<evidence type="ECO:0000313" key="12">
    <source>
        <dbReference type="Proteomes" id="UP000051521"/>
    </source>
</evidence>
<keyword evidence="12" id="KW-1185">Reference proteome</keyword>
<dbReference type="PANTHER" id="PTHR33602">
    <property type="entry name" value="REGULATORY PROTEIN RECX FAMILY PROTEIN"/>
    <property type="match status" value="1"/>
</dbReference>
<proteinExistence type="inferred from homology"/>
<evidence type="ECO:0000256" key="6">
    <source>
        <dbReference type="HAMAP-Rule" id="MF_01114"/>
    </source>
</evidence>
<dbReference type="STRING" id="1423751.FC38_GL000186"/>
<comment type="function">
    <text evidence="1 6">Modulates RecA activity.</text>
</comment>
<gene>
    <name evidence="6" type="primary">recX</name>
    <name evidence="9" type="ORF">BN52_04115</name>
    <name evidence="10" type="ORF">FC38_GL000186</name>
</gene>
<dbReference type="HAMAP" id="MF_01114">
    <property type="entry name" value="RecX"/>
    <property type="match status" value="1"/>
</dbReference>
<dbReference type="InterPro" id="IPR003783">
    <property type="entry name" value="Regulatory_RecX"/>
</dbReference>
<name>I7K1A8_9LACO</name>
<dbReference type="RefSeq" id="WP_008473556.1">
    <property type="nucleotide sequence ID" value="NZ_AYZO01000001.1"/>
</dbReference>
<keyword evidence="5 6" id="KW-0963">Cytoplasm</keyword>
<evidence type="ECO:0000313" key="11">
    <source>
        <dbReference type="Proteomes" id="UP000009326"/>
    </source>
</evidence>
<evidence type="ECO:0000256" key="1">
    <source>
        <dbReference type="ARBA" id="ARBA00003529"/>
    </source>
</evidence>
<comment type="subcellular location">
    <subcellularLocation>
        <location evidence="2 6">Cytoplasm</location>
    </subcellularLocation>
</comment>
<dbReference type="AlphaFoldDB" id="I7K1A8"/>
<reference evidence="10 12" key="2">
    <citation type="journal article" date="2015" name="Genome Announc.">
        <title>Expanding the biotechnology potential of lactobacilli through comparative genomics of 213 strains and associated genera.</title>
        <authorList>
            <person name="Sun Z."/>
            <person name="Harris H.M."/>
            <person name="McCann A."/>
            <person name="Guo C."/>
            <person name="Argimon S."/>
            <person name="Zhang W."/>
            <person name="Yang X."/>
            <person name="Jeffery I.B."/>
            <person name="Cooney J.C."/>
            <person name="Kagawa T.F."/>
            <person name="Liu W."/>
            <person name="Song Y."/>
            <person name="Salvetti E."/>
            <person name="Wrobel A."/>
            <person name="Rasinkangas P."/>
            <person name="Parkhill J."/>
            <person name="Rea M.C."/>
            <person name="O'Sullivan O."/>
            <person name="Ritari J."/>
            <person name="Douillard F.P."/>
            <person name="Paul Ross R."/>
            <person name="Yang R."/>
            <person name="Briner A.E."/>
            <person name="Felis G.E."/>
            <person name="de Vos W.M."/>
            <person name="Barrangou R."/>
            <person name="Klaenhammer T.R."/>
            <person name="Caufield P.W."/>
            <person name="Cui Y."/>
            <person name="Zhang H."/>
            <person name="O'Toole P.W."/>
        </authorList>
    </citation>
    <scope>NUCLEOTIDE SEQUENCE [LARGE SCALE GENOMIC DNA]</scope>
    <source>
        <strain evidence="10 12">DSM 23908</strain>
    </source>
</reference>
<evidence type="ECO:0000313" key="9">
    <source>
        <dbReference type="EMBL" id="CCI87355.1"/>
    </source>
</evidence>
<comment type="similarity">
    <text evidence="3 6">Belongs to the RecX family.</text>
</comment>
<evidence type="ECO:0000256" key="4">
    <source>
        <dbReference type="ARBA" id="ARBA00018111"/>
    </source>
</evidence>
<dbReference type="Gene3D" id="1.10.10.10">
    <property type="entry name" value="Winged helix-like DNA-binding domain superfamily/Winged helix DNA-binding domain"/>
    <property type="match status" value="4"/>
</dbReference>
<evidence type="ECO:0000259" key="7">
    <source>
        <dbReference type="Pfam" id="PF21981"/>
    </source>
</evidence>
<dbReference type="Proteomes" id="UP000051521">
    <property type="component" value="Unassembled WGS sequence"/>
</dbReference>
<dbReference type="PATRIC" id="fig|1423751.3.peg.189"/>
<evidence type="ECO:0000256" key="5">
    <source>
        <dbReference type="ARBA" id="ARBA00022490"/>
    </source>
</evidence>
<reference evidence="9 11" key="1">
    <citation type="submission" date="2012-06" db="EMBL/GenBank/DDBJ databases">
        <title>Draft genome sequence of Lactobacillus gigeriorum CRBIP 24.85T, isolated from chicken crop.</title>
        <authorList>
            <person name="Cousin S."/>
            <person name="Ma L."/>
            <person name="Creno S."/>
            <person name="Clermont D."/>
            <person name="Loux V."/>
            <person name="Bizet C."/>
            <person name="Bouchier C."/>
        </authorList>
    </citation>
    <scope>NUCLEOTIDE SEQUENCE [LARGE SCALE GENOMIC DNA]</scope>
    <source>
        <strain evidence="11">CRBIP 24.85T</strain>
        <strain evidence="9">Type strain: CRBIP 24.85</strain>
    </source>
</reference>
<feature type="domain" description="RecX first three-helical" evidence="8">
    <location>
        <begin position="67"/>
        <end position="99"/>
    </location>
</feature>
<dbReference type="InterPro" id="IPR036388">
    <property type="entry name" value="WH-like_DNA-bd_sf"/>
</dbReference>
<dbReference type="GO" id="GO:0005737">
    <property type="term" value="C:cytoplasm"/>
    <property type="evidence" value="ECO:0007669"/>
    <property type="project" value="UniProtKB-SubCell"/>
</dbReference>
<dbReference type="Proteomes" id="UP000009326">
    <property type="component" value="Unassembled WGS sequence"/>
</dbReference>
<organism evidence="9 11">
    <name type="scientific">Lactobacillus gigeriorum DSM 23908 = CRBIP 24.85</name>
    <dbReference type="NCBI Taxonomy" id="1423751"/>
    <lineage>
        <taxon>Bacteria</taxon>
        <taxon>Bacillati</taxon>
        <taxon>Bacillota</taxon>
        <taxon>Bacilli</taxon>
        <taxon>Lactobacillales</taxon>
        <taxon>Lactobacillaceae</taxon>
        <taxon>Lactobacillus</taxon>
    </lineage>
</organism>
<sequence length="271" mass="31159">MAIITKISAQKRAGRYNIFLDGEYAFAASERTVAEYVLLKGKELTDAQIAEIKQFETNSKASELIANYLSYQPRTVYEVLQYLKTHEVDETAAQDVVARFTELGYLNDRQYTVSFIKNDLAIGQDGPRIINQKLLKKGVASTIIEDELDKIADEDWFEVAQRAVKSMGKQLRRFSAREFRQKLTNKLLAHGFNGNLADDLIDRMDLPDQEEAQQEALRIQGIKAYKRFKRLDAQERNFKIKRYLYSHGFSSSEISAFLSGEIVDLDELEEY</sequence>
<comment type="caution">
    <text evidence="9">The sequence shown here is derived from an EMBL/GenBank/DDBJ whole genome shotgun (WGS) entry which is preliminary data.</text>
</comment>
<dbReference type="InterPro" id="IPR053926">
    <property type="entry name" value="RecX_HTH_1st"/>
</dbReference>
<dbReference type="EMBL" id="CAKC01000062">
    <property type="protein sequence ID" value="CCI87355.1"/>
    <property type="molecule type" value="Genomic_DNA"/>
</dbReference>